<comment type="caution">
    <text evidence="1">The sequence shown here is derived from an EMBL/GenBank/DDBJ whole genome shotgun (WGS) entry which is preliminary data.</text>
</comment>
<dbReference type="Proteomes" id="UP000031275">
    <property type="component" value="Unassembled WGS sequence"/>
</dbReference>
<evidence type="ECO:0008006" key="3">
    <source>
        <dbReference type="Google" id="ProtNLM"/>
    </source>
</evidence>
<gene>
    <name evidence="1" type="ORF">OA84_07580</name>
</gene>
<proteinExistence type="predicted"/>
<name>A0ABR4ZPU4_9FLAO</name>
<organism evidence="1 2">
    <name type="scientific">Kaistella solincola</name>
    <dbReference type="NCBI Taxonomy" id="510955"/>
    <lineage>
        <taxon>Bacteria</taxon>
        <taxon>Pseudomonadati</taxon>
        <taxon>Bacteroidota</taxon>
        <taxon>Flavobacteriia</taxon>
        <taxon>Flavobacteriales</taxon>
        <taxon>Weeksellaceae</taxon>
        <taxon>Chryseobacterium group</taxon>
        <taxon>Kaistella</taxon>
    </lineage>
</organism>
<reference evidence="1 2" key="1">
    <citation type="submission" date="2014-10" db="EMBL/GenBank/DDBJ databases">
        <title>Kaistella solincola genome.</title>
        <authorList>
            <person name="Newman J.D."/>
        </authorList>
    </citation>
    <scope>NUCLEOTIDE SEQUENCE [LARGE SCALE GENOMIC DNA]</scope>
    <source>
        <strain evidence="1 2">DSM 22468</strain>
    </source>
</reference>
<evidence type="ECO:0000313" key="2">
    <source>
        <dbReference type="Proteomes" id="UP000031275"/>
    </source>
</evidence>
<protein>
    <recommendedName>
        <fullName evidence="3">TonB C-terminal domain-containing protein</fullName>
    </recommendedName>
</protein>
<evidence type="ECO:0000313" key="1">
    <source>
        <dbReference type="EMBL" id="KIA83375.1"/>
    </source>
</evidence>
<accession>A0ABR4ZPU4</accession>
<dbReference type="EMBL" id="JSYK01000003">
    <property type="protein sequence ID" value="KIA83375.1"/>
    <property type="molecule type" value="Genomic_DNA"/>
</dbReference>
<sequence length="85" mass="10071">MNRFTTEFYDNFRIKKSTKPSDIKVRMIIGKQNNIQHAEISGFKDEKMKSEIKRVLKLPNLNKWHSANTILGKSDYEIIFLIKIK</sequence>
<keyword evidence="2" id="KW-1185">Reference proteome</keyword>